<evidence type="ECO:0000256" key="1">
    <source>
        <dbReference type="ARBA" id="ARBA00023015"/>
    </source>
</evidence>
<dbReference type="Pfam" id="PF07729">
    <property type="entry name" value="FCD"/>
    <property type="match status" value="1"/>
</dbReference>
<dbReference type="Proteomes" id="UP001242288">
    <property type="component" value="Unassembled WGS sequence"/>
</dbReference>
<gene>
    <name evidence="6" type="ORF">NIE36_42770</name>
    <name evidence="5" type="ORF">OSB80_42880</name>
</gene>
<dbReference type="PANTHER" id="PTHR43537">
    <property type="entry name" value="TRANSCRIPTIONAL REGULATOR, GNTR FAMILY"/>
    <property type="match status" value="1"/>
</dbReference>
<keyword evidence="2" id="KW-0238">DNA-binding</keyword>
<dbReference type="PROSITE" id="PS50949">
    <property type="entry name" value="HTH_GNTR"/>
    <property type="match status" value="1"/>
</dbReference>
<evidence type="ECO:0000256" key="3">
    <source>
        <dbReference type="ARBA" id="ARBA00023163"/>
    </source>
</evidence>
<dbReference type="Pfam" id="PF00392">
    <property type="entry name" value="GntR"/>
    <property type="match status" value="1"/>
</dbReference>
<dbReference type="AlphaFoldDB" id="A0AAP5F0C6"/>
<dbReference type="Gene3D" id="1.10.10.10">
    <property type="entry name" value="Winged helix-like DNA-binding domain superfamily/Winged helix DNA-binding domain"/>
    <property type="match status" value="1"/>
</dbReference>
<dbReference type="PANTHER" id="PTHR43537:SF39">
    <property type="entry name" value="HTH-TYPE TRANSCRIPTIONAL REGULATOR MCBR"/>
    <property type="match status" value="1"/>
</dbReference>
<evidence type="ECO:0000313" key="5">
    <source>
        <dbReference type="EMBL" id="MCX4152044.1"/>
    </source>
</evidence>
<name>A0AAP5F0C6_9BURK</name>
<evidence type="ECO:0000256" key="2">
    <source>
        <dbReference type="ARBA" id="ARBA00023125"/>
    </source>
</evidence>
<dbReference type="RefSeq" id="WP_266240795.1">
    <property type="nucleotide sequence ID" value="NZ_JAMXWF010000071.1"/>
</dbReference>
<evidence type="ECO:0000313" key="8">
    <source>
        <dbReference type="Proteomes" id="UP001242288"/>
    </source>
</evidence>
<evidence type="ECO:0000313" key="7">
    <source>
        <dbReference type="Proteomes" id="UP001209412"/>
    </source>
</evidence>
<evidence type="ECO:0000313" key="6">
    <source>
        <dbReference type="EMBL" id="MDQ6413855.1"/>
    </source>
</evidence>
<keyword evidence="3" id="KW-0804">Transcription</keyword>
<evidence type="ECO:0000259" key="4">
    <source>
        <dbReference type="PROSITE" id="PS50949"/>
    </source>
</evidence>
<sequence>MDPIERSDTLSDKAYERLREALMSGAYKPGDALSIRGLADTLGISATPARDAISRLLWERGLQSGPFRTVLVPKLTKESLGDAYEVRLSLEGLAASLAAPRYTDTDVAELEAIHKGHVKAVNGRNYRAALAANESFHFHIYERANNELLLEIIRGVWLKLGPSLNLLYPKYVQTRQGVTHHEEIVSAMRKRNAGLARKAVEADLRTGLQELVQALQEESRL</sequence>
<dbReference type="SMART" id="SM00895">
    <property type="entry name" value="FCD"/>
    <property type="match status" value="1"/>
</dbReference>
<dbReference type="EMBL" id="JAPKHW010000071">
    <property type="protein sequence ID" value="MCX4152044.1"/>
    <property type="molecule type" value="Genomic_DNA"/>
</dbReference>
<dbReference type="InterPro" id="IPR036390">
    <property type="entry name" value="WH_DNA-bd_sf"/>
</dbReference>
<dbReference type="InterPro" id="IPR036388">
    <property type="entry name" value="WH-like_DNA-bd_sf"/>
</dbReference>
<proteinExistence type="predicted"/>
<dbReference type="Gene3D" id="1.20.120.530">
    <property type="entry name" value="GntR ligand-binding domain-like"/>
    <property type="match status" value="1"/>
</dbReference>
<dbReference type="SUPFAM" id="SSF46785">
    <property type="entry name" value="Winged helix' DNA-binding domain"/>
    <property type="match status" value="1"/>
</dbReference>
<dbReference type="Proteomes" id="UP001209412">
    <property type="component" value="Unassembled WGS sequence"/>
</dbReference>
<keyword evidence="1" id="KW-0805">Transcription regulation</keyword>
<reference evidence="6" key="1">
    <citation type="submission" date="2022-06" db="EMBL/GenBank/DDBJ databases">
        <title>PHB producers.</title>
        <authorList>
            <person name="Besaury L."/>
        </authorList>
    </citation>
    <scope>NUCLEOTIDE SEQUENCE</scope>
    <source>
        <strain evidence="6 7">SEWS6</strain>
    </source>
</reference>
<dbReference type="GO" id="GO:0003700">
    <property type="term" value="F:DNA-binding transcription factor activity"/>
    <property type="evidence" value="ECO:0007669"/>
    <property type="project" value="InterPro"/>
</dbReference>
<dbReference type="InterPro" id="IPR000524">
    <property type="entry name" value="Tscrpt_reg_HTH_GntR"/>
</dbReference>
<dbReference type="SMART" id="SM00345">
    <property type="entry name" value="HTH_GNTR"/>
    <property type="match status" value="1"/>
</dbReference>
<dbReference type="InterPro" id="IPR008920">
    <property type="entry name" value="TF_FadR/GntR_C"/>
</dbReference>
<accession>A0AAP5F0C6</accession>
<comment type="caution">
    <text evidence="6">The sequence shown here is derived from an EMBL/GenBank/DDBJ whole genome shotgun (WGS) entry which is preliminary data.</text>
</comment>
<dbReference type="InterPro" id="IPR011711">
    <property type="entry name" value="GntR_C"/>
</dbReference>
<dbReference type="SUPFAM" id="SSF48008">
    <property type="entry name" value="GntR ligand-binding domain-like"/>
    <property type="match status" value="1"/>
</dbReference>
<organism evidence="6 8">
    <name type="scientific">Paraburkholderia madseniana</name>
    <dbReference type="NCBI Taxonomy" id="2599607"/>
    <lineage>
        <taxon>Bacteria</taxon>
        <taxon>Pseudomonadati</taxon>
        <taxon>Pseudomonadota</taxon>
        <taxon>Betaproteobacteria</taxon>
        <taxon>Burkholderiales</taxon>
        <taxon>Burkholderiaceae</taxon>
        <taxon>Paraburkholderia</taxon>
    </lineage>
</organism>
<protein>
    <submittedName>
        <fullName evidence="6">GntR family transcriptional regulator</fullName>
    </submittedName>
</protein>
<feature type="domain" description="HTH gntR-type" evidence="4">
    <location>
        <begin position="8"/>
        <end position="75"/>
    </location>
</feature>
<dbReference type="EMBL" id="JAMXWF010000071">
    <property type="protein sequence ID" value="MDQ6413855.1"/>
    <property type="molecule type" value="Genomic_DNA"/>
</dbReference>
<dbReference type="GO" id="GO:0003677">
    <property type="term" value="F:DNA binding"/>
    <property type="evidence" value="ECO:0007669"/>
    <property type="project" value="UniProtKB-KW"/>
</dbReference>
<keyword evidence="7" id="KW-1185">Reference proteome</keyword>